<evidence type="ECO:0000313" key="9">
    <source>
        <dbReference type="Proteomes" id="UP001143372"/>
    </source>
</evidence>
<keyword evidence="3" id="KW-0564">Palmitate</keyword>
<dbReference type="EC" id="4.2.2.-" evidence="3"/>
<dbReference type="PANTHER" id="PTHR34183">
    <property type="entry name" value="ENDOLYTIC PEPTIDOGLYCAN TRANSGLYCOSYLASE RLPA"/>
    <property type="match status" value="1"/>
</dbReference>
<dbReference type="CDD" id="cd22268">
    <property type="entry name" value="DPBB_RlpA-like"/>
    <property type="match status" value="1"/>
</dbReference>
<evidence type="ECO:0000313" key="8">
    <source>
        <dbReference type="EMBL" id="GLK67472.1"/>
    </source>
</evidence>
<evidence type="ECO:0000256" key="1">
    <source>
        <dbReference type="ARBA" id="ARBA00023239"/>
    </source>
</evidence>
<evidence type="ECO:0000256" key="6">
    <source>
        <dbReference type="SAM" id="SignalP"/>
    </source>
</evidence>
<keyword evidence="2 3" id="KW-0961">Cell wall biogenesis/degradation</keyword>
<dbReference type="Pfam" id="PF03330">
    <property type="entry name" value="DPBB_1"/>
    <property type="match status" value="1"/>
</dbReference>
<dbReference type="GO" id="GO:0071555">
    <property type="term" value="P:cell wall organization"/>
    <property type="evidence" value="ECO:0007669"/>
    <property type="project" value="UniProtKB-KW"/>
</dbReference>
<evidence type="ECO:0000256" key="3">
    <source>
        <dbReference type="HAMAP-Rule" id="MF_02071"/>
    </source>
</evidence>
<proteinExistence type="inferred from homology"/>
<dbReference type="NCBIfam" id="TIGR00413">
    <property type="entry name" value="rlpA"/>
    <property type="match status" value="1"/>
</dbReference>
<evidence type="ECO:0000256" key="4">
    <source>
        <dbReference type="RuleBase" id="RU003495"/>
    </source>
</evidence>
<keyword evidence="9" id="KW-1185">Reference proteome</keyword>
<dbReference type="InterPro" id="IPR009009">
    <property type="entry name" value="RlpA-like_DPBB"/>
</dbReference>
<comment type="caution">
    <text evidence="8">The sequence shown here is derived from an EMBL/GenBank/DDBJ whole genome shotgun (WGS) entry which is preliminary data.</text>
</comment>
<comment type="function">
    <text evidence="3">Lytic transglycosylase with a strong preference for naked glycan strands that lack stem peptides.</text>
</comment>
<dbReference type="GO" id="GO:0000270">
    <property type="term" value="P:peptidoglycan metabolic process"/>
    <property type="evidence" value="ECO:0007669"/>
    <property type="project" value="UniProtKB-UniRule"/>
</dbReference>
<evidence type="ECO:0000256" key="5">
    <source>
        <dbReference type="SAM" id="MobiDB-lite"/>
    </source>
</evidence>
<reference evidence="8" key="1">
    <citation type="journal article" date="2014" name="Int. J. Syst. Evol. Microbiol.">
        <title>Complete genome sequence of Corynebacterium casei LMG S-19264T (=DSM 44701T), isolated from a smear-ripened cheese.</title>
        <authorList>
            <consortium name="US DOE Joint Genome Institute (JGI-PGF)"/>
            <person name="Walter F."/>
            <person name="Albersmeier A."/>
            <person name="Kalinowski J."/>
            <person name="Ruckert C."/>
        </authorList>
    </citation>
    <scope>NUCLEOTIDE SEQUENCE</scope>
    <source>
        <strain evidence="8">VKM B-2347</strain>
    </source>
</reference>
<keyword evidence="1 3" id="KW-0456">Lyase</keyword>
<keyword evidence="3" id="KW-0449">Lipoprotein</keyword>
<keyword evidence="6" id="KW-0732">Signal</keyword>
<dbReference type="PROSITE" id="PS51257">
    <property type="entry name" value="PROKAR_LIPOPROTEIN"/>
    <property type="match status" value="1"/>
</dbReference>
<protein>
    <recommendedName>
        <fullName evidence="3">Endolytic peptidoglycan transglycosylase RlpA</fullName>
        <ecNumber evidence="3">4.2.2.-</ecNumber>
    </recommendedName>
</protein>
<evidence type="ECO:0000259" key="7">
    <source>
        <dbReference type="Pfam" id="PF03330"/>
    </source>
</evidence>
<gene>
    <name evidence="3" type="primary">rlpA</name>
    <name evidence="8" type="ORF">GCM10008179_11100</name>
</gene>
<keyword evidence="3" id="KW-0472">Membrane</keyword>
<organism evidence="8 9">
    <name type="scientific">Hansschlegelia plantiphila</name>
    <dbReference type="NCBI Taxonomy" id="374655"/>
    <lineage>
        <taxon>Bacteria</taxon>
        <taxon>Pseudomonadati</taxon>
        <taxon>Pseudomonadota</taxon>
        <taxon>Alphaproteobacteria</taxon>
        <taxon>Hyphomicrobiales</taxon>
        <taxon>Methylopilaceae</taxon>
        <taxon>Hansschlegelia</taxon>
    </lineage>
</organism>
<dbReference type="HAMAP" id="MF_02071">
    <property type="entry name" value="RlpA"/>
    <property type="match status" value="1"/>
</dbReference>
<dbReference type="EMBL" id="BSFI01000006">
    <property type="protein sequence ID" value="GLK67472.1"/>
    <property type="molecule type" value="Genomic_DNA"/>
</dbReference>
<reference evidence="8" key="2">
    <citation type="submission" date="2023-01" db="EMBL/GenBank/DDBJ databases">
        <authorList>
            <person name="Sun Q."/>
            <person name="Evtushenko L."/>
        </authorList>
    </citation>
    <scope>NUCLEOTIDE SEQUENCE</scope>
    <source>
        <strain evidence="8">VKM B-2347</strain>
    </source>
</reference>
<accession>A0A9W6IYP2</accession>
<dbReference type="GO" id="GO:0005886">
    <property type="term" value="C:plasma membrane"/>
    <property type="evidence" value="ECO:0007669"/>
    <property type="project" value="UniProtKB-SubCell"/>
</dbReference>
<feature type="domain" description="RlpA-like protein double-psi beta-barrel" evidence="7">
    <location>
        <begin position="80"/>
        <end position="168"/>
    </location>
</feature>
<dbReference type="PANTHER" id="PTHR34183:SF1">
    <property type="entry name" value="ENDOLYTIC PEPTIDOGLYCAN TRANSGLYCOSYLASE RLPA"/>
    <property type="match status" value="1"/>
</dbReference>
<dbReference type="Gene3D" id="2.40.40.10">
    <property type="entry name" value="RlpA-like domain"/>
    <property type="match status" value="1"/>
</dbReference>
<feature type="region of interest" description="Disordered" evidence="5">
    <location>
        <begin position="328"/>
        <end position="349"/>
    </location>
</feature>
<dbReference type="Proteomes" id="UP001143372">
    <property type="component" value="Unassembled WGS sequence"/>
</dbReference>
<comment type="similarity">
    <text evidence="3 4">Belongs to the RlpA family.</text>
</comment>
<name>A0A9W6IYP2_9HYPH</name>
<dbReference type="AlphaFoldDB" id="A0A9W6IYP2"/>
<comment type="subcellular location">
    <subcellularLocation>
        <location evidence="3">Cell membrane</location>
        <topology evidence="3">Lipid-anchor</topology>
    </subcellularLocation>
</comment>
<dbReference type="InterPro" id="IPR036908">
    <property type="entry name" value="RlpA-like_sf"/>
</dbReference>
<keyword evidence="3" id="KW-1003">Cell membrane</keyword>
<dbReference type="InterPro" id="IPR012997">
    <property type="entry name" value="RplA"/>
</dbReference>
<feature type="chain" id="PRO_5040766838" description="Endolytic peptidoglycan transglycosylase RlpA" evidence="6">
    <location>
        <begin position="27"/>
        <end position="392"/>
    </location>
</feature>
<sequence>MIDPIKRAPQKAALRLALIAAGCAMIAGCSAQKLTPVASAEPAPVPAVPVASSGGVTKPYVVAGKTYVPIKARKPGKVGVGLASWYGDGFQGRRTANGETFDMAGFTAAHPTLPLPCYARVTNVTNGRSIVVRVNDRGPFHKGRLIDVSRRTADALGFRGAGVGNVKVDYIAMAPAGGRDDRKLLATYQEFGRPSAPEGVQVAALKPVTDAELAGEAGVAGETLVASAAPATVARATVQTHVAPAPAPIAVASVASQPKAAASVEPELASVGLTKPMTPAKTVPAAVASVSKPAPVAVAAREPAAREVVAAAKPSKRVVKMAEPVLASSTPDFGKQPKAQPTAETVAEAPSGAAVASRISSAFDSFGGSNAFAQADGQGDPGATASAYSAFR</sequence>
<evidence type="ECO:0000256" key="2">
    <source>
        <dbReference type="ARBA" id="ARBA00023316"/>
    </source>
</evidence>
<dbReference type="SUPFAM" id="SSF50685">
    <property type="entry name" value="Barwin-like endoglucanases"/>
    <property type="match status" value="1"/>
</dbReference>
<feature type="region of interest" description="Disordered" evidence="5">
    <location>
        <begin position="370"/>
        <end position="392"/>
    </location>
</feature>
<dbReference type="GO" id="GO:0008932">
    <property type="term" value="F:lytic endotransglycosylase activity"/>
    <property type="evidence" value="ECO:0007669"/>
    <property type="project" value="UniProtKB-UniRule"/>
</dbReference>
<dbReference type="InterPro" id="IPR034718">
    <property type="entry name" value="RlpA"/>
</dbReference>
<feature type="signal peptide" evidence="6">
    <location>
        <begin position="1"/>
        <end position="26"/>
    </location>
</feature>
<dbReference type="RefSeq" id="WP_271167727.1">
    <property type="nucleotide sequence ID" value="NZ_BSFI01000006.1"/>
</dbReference>